<dbReference type="AlphaFoldDB" id="W0A526"/>
<dbReference type="KEGG" id="ssan:NX02_06545"/>
<dbReference type="PROSITE" id="PS51318">
    <property type="entry name" value="TAT"/>
    <property type="match status" value="1"/>
</dbReference>
<feature type="domain" description="DUF4253" evidence="1">
    <location>
        <begin position="181"/>
        <end position="287"/>
    </location>
</feature>
<evidence type="ECO:0000259" key="1">
    <source>
        <dbReference type="Pfam" id="PF14062"/>
    </source>
</evidence>
<dbReference type="PATRIC" id="fig|1123269.5.peg.1269"/>
<gene>
    <name evidence="2" type="ORF">NX02_06545</name>
</gene>
<dbReference type="RefSeq" id="WP_025291317.1">
    <property type="nucleotide sequence ID" value="NZ_CP006644.1"/>
</dbReference>
<dbReference type="InterPro" id="IPR006311">
    <property type="entry name" value="TAT_signal"/>
</dbReference>
<proteinExistence type="predicted"/>
<dbReference type="OrthoDB" id="7839592at2"/>
<evidence type="ECO:0000313" key="2">
    <source>
        <dbReference type="EMBL" id="AHE53039.1"/>
    </source>
</evidence>
<dbReference type="InterPro" id="IPR025349">
    <property type="entry name" value="DUF4253"/>
</dbReference>
<reference evidence="2 3" key="1">
    <citation type="submission" date="2013-07" db="EMBL/GenBank/DDBJ databases">
        <title>Completed genome of Sphingomonas sanxanigenens NX02.</title>
        <authorList>
            <person name="Ma T."/>
            <person name="Huang H."/>
            <person name="Wu M."/>
            <person name="Li X."/>
            <person name="Li G."/>
        </authorList>
    </citation>
    <scope>NUCLEOTIDE SEQUENCE [LARGE SCALE GENOMIC DNA]</scope>
    <source>
        <strain evidence="2 3">NX02</strain>
    </source>
</reference>
<dbReference type="HOGENOM" id="CLU_087933_0_0_5"/>
<dbReference type="Proteomes" id="UP000018851">
    <property type="component" value="Chromosome"/>
</dbReference>
<name>W0A526_9SPHN</name>
<accession>W0A526</accession>
<organism evidence="2 3">
    <name type="scientific">Sphingomonas sanxanigenens DSM 19645 = NX02</name>
    <dbReference type="NCBI Taxonomy" id="1123269"/>
    <lineage>
        <taxon>Bacteria</taxon>
        <taxon>Pseudomonadati</taxon>
        <taxon>Pseudomonadota</taxon>
        <taxon>Alphaproteobacteria</taxon>
        <taxon>Sphingomonadales</taxon>
        <taxon>Sphingomonadaceae</taxon>
        <taxon>Sphingomonas</taxon>
    </lineage>
</organism>
<dbReference type="Pfam" id="PF14062">
    <property type="entry name" value="DUF4253"/>
    <property type="match status" value="1"/>
</dbReference>
<sequence>MSDAPFLTRRLLLGGLGATALGCLADRGRAQPSGSAVDRLTPEQRASYDTLQAKARAAFTYERVSVPGSEALAKWEELKSSGRGWPVVIGNDEDFDRIVEQFMIEDPEIGAGPGLRAPAEILATAAGIAFPEDLRKWPGAYQPQDLLAEDGEWPADASAGSVGLSVAMDVVSQRLYERVHILLTPAKFCWKVPAYLRWGGSNACPPPEYHVAALRRWHERYGAELIGINGDVMNLRAARPPAQRAAAMTLAREVYAYCPDIVEQGTGDIAPLAAAMMANSWWYFWWD</sequence>
<dbReference type="eggNOG" id="ENOG5032XD0">
    <property type="taxonomic scope" value="Bacteria"/>
</dbReference>
<evidence type="ECO:0000313" key="3">
    <source>
        <dbReference type="Proteomes" id="UP000018851"/>
    </source>
</evidence>
<keyword evidence="3" id="KW-1185">Reference proteome</keyword>
<dbReference type="STRING" id="1123269.NX02_06545"/>
<protein>
    <recommendedName>
        <fullName evidence="1">DUF4253 domain-containing protein</fullName>
    </recommendedName>
</protein>
<dbReference type="EMBL" id="CP006644">
    <property type="protein sequence ID" value="AHE53039.1"/>
    <property type="molecule type" value="Genomic_DNA"/>
</dbReference>